<evidence type="ECO:0000259" key="1">
    <source>
        <dbReference type="PROSITE" id="PS50905"/>
    </source>
</evidence>
<dbReference type="AlphaFoldDB" id="A0A0F9SPS3"/>
<dbReference type="SUPFAM" id="SSF47240">
    <property type="entry name" value="Ferritin-like"/>
    <property type="match status" value="1"/>
</dbReference>
<dbReference type="InterPro" id="IPR003251">
    <property type="entry name" value="Rr_diiron-bd_dom"/>
</dbReference>
<comment type="caution">
    <text evidence="2">The sequence shown here is derived from an EMBL/GenBank/DDBJ whole genome shotgun (WGS) entry which is preliminary data.</text>
</comment>
<protein>
    <recommendedName>
        <fullName evidence="1">Ferritin-like diiron domain-containing protein</fullName>
    </recommendedName>
</protein>
<dbReference type="GO" id="GO:0046872">
    <property type="term" value="F:metal ion binding"/>
    <property type="evidence" value="ECO:0007669"/>
    <property type="project" value="InterPro"/>
</dbReference>
<gene>
    <name evidence="2" type="ORF">LCGC14_0425370</name>
</gene>
<accession>A0A0F9SPS3</accession>
<dbReference type="InterPro" id="IPR009040">
    <property type="entry name" value="Ferritin-like_diiron"/>
</dbReference>
<dbReference type="CDD" id="cd01045">
    <property type="entry name" value="Ferritin_like_AB"/>
    <property type="match status" value="1"/>
</dbReference>
<dbReference type="Gene3D" id="1.20.1260.10">
    <property type="match status" value="1"/>
</dbReference>
<name>A0A0F9SPS3_9ZZZZ</name>
<evidence type="ECO:0000313" key="2">
    <source>
        <dbReference type="EMBL" id="KKN71020.1"/>
    </source>
</evidence>
<organism evidence="2">
    <name type="scientific">marine sediment metagenome</name>
    <dbReference type="NCBI Taxonomy" id="412755"/>
    <lineage>
        <taxon>unclassified sequences</taxon>
        <taxon>metagenomes</taxon>
        <taxon>ecological metagenomes</taxon>
    </lineage>
</organism>
<proteinExistence type="predicted"/>
<dbReference type="PROSITE" id="PS50905">
    <property type="entry name" value="FERRITIN_LIKE"/>
    <property type="match status" value="1"/>
</dbReference>
<dbReference type="Pfam" id="PF02915">
    <property type="entry name" value="Rubrerythrin"/>
    <property type="match status" value="1"/>
</dbReference>
<dbReference type="EMBL" id="LAZR01000392">
    <property type="protein sequence ID" value="KKN71020.1"/>
    <property type="molecule type" value="Genomic_DNA"/>
</dbReference>
<dbReference type="InterPro" id="IPR009078">
    <property type="entry name" value="Ferritin-like_SF"/>
</dbReference>
<dbReference type="InterPro" id="IPR012347">
    <property type="entry name" value="Ferritin-like"/>
</dbReference>
<feature type="domain" description="Ferritin-like diiron" evidence="1">
    <location>
        <begin position="1"/>
        <end position="63"/>
    </location>
</feature>
<reference evidence="2" key="1">
    <citation type="journal article" date="2015" name="Nature">
        <title>Complex archaea that bridge the gap between prokaryotes and eukaryotes.</title>
        <authorList>
            <person name="Spang A."/>
            <person name="Saw J.H."/>
            <person name="Jorgensen S.L."/>
            <person name="Zaremba-Niedzwiedzka K."/>
            <person name="Martijn J."/>
            <person name="Lind A.E."/>
            <person name="van Eijk R."/>
            <person name="Schleper C."/>
            <person name="Guy L."/>
            <person name="Ettema T.J."/>
        </authorList>
    </citation>
    <scope>NUCLEOTIDE SEQUENCE</scope>
</reference>
<dbReference type="GO" id="GO:0016491">
    <property type="term" value="F:oxidoreductase activity"/>
    <property type="evidence" value="ECO:0007669"/>
    <property type="project" value="InterPro"/>
</dbReference>
<sequence>MGDLLSLAYAMEREAIAGYSELAERMRRENQPSLAAVFDRLVAEESQHLENVMHWSARIGATSPDFSTTHWEPTETFDDEGAGTIAPELLSAYRAFSMAVRNEERAFVFWTYVAALAPSDALREAAEQMAREELGHVATLRRERRQAFHAQRAAPHAEKENWTLAFLERRLSDQLLDAAAIAGDDGAESLNKLAREAGDRADNLSQAPFGDSLLLQRAPAVTADRMAPLCELLLDCYLDFGDRLADEKERNRAQEFAAGAVHCLAAIRSASV</sequence>